<dbReference type="Gene3D" id="1.10.357.10">
    <property type="entry name" value="Tetracycline Repressor, domain 2"/>
    <property type="match status" value="1"/>
</dbReference>
<dbReference type="GO" id="GO:0000976">
    <property type="term" value="F:transcription cis-regulatory region binding"/>
    <property type="evidence" value="ECO:0007669"/>
    <property type="project" value="TreeGrafter"/>
</dbReference>
<dbReference type="InterPro" id="IPR041490">
    <property type="entry name" value="KstR2_TetR_C"/>
</dbReference>
<dbReference type="InterPro" id="IPR036271">
    <property type="entry name" value="Tet_transcr_reg_TetR-rel_C_sf"/>
</dbReference>
<dbReference type="PROSITE" id="PS50977">
    <property type="entry name" value="HTH_TETR_2"/>
    <property type="match status" value="1"/>
</dbReference>
<evidence type="ECO:0000259" key="4">
    <source>
        <dbReference type="PROSITE" id="PS50977"/>
    </source>
</evidence>
<accession>A0A081NIZ4</accession>
<protein>
    <submittedName>
        <fullName evidence="5">TetR family transcriptional regulator</fullName>
    </submittedName>
</protein>
<dbReference type="eggNOG" id="COG1309">
    <property type="taxonomic scope" value="Bacteria"/>
</dbReference>
<keyword evidence="1" id="KW-0175">Coiled coil</keyword>
<dbReference type="InterPro" id="IPR009057">
    <property type="entry name" value="Homeodomain-like_sf"/>
</dbReference>
<comment type="caution">
    <text evidence="5">The sequence shown here is derived from an EMBL/GenBank/DDBJ whole genome shotgun (WGS) entry which is preliminary data.</text>
</comment>
<sequence>MSEIPSVLQTLLDQKIINAPDSAKGRLLRTAAHLFVERGYERTTVRELAKALGIQSGSLFYHYPNKAAILKAVLVETIHINTARMQEALSRTTNPKQQVLALIRCEIESIIGDTGEAMSLLLSEWRSLTEESQADILELRDQYESLWLNSLKACEKDGLLVIDPHILRHFLRGAISWVKVWYDPDGRLDLEQLCEMTLTMAVKQG</sequence>
<dbReference type="STRING" id="1137799.GZ78_13025"/>
<dbReference type="PRINTS" id="PR00455">
    <property type="entry name" value="HTHTETR"/>
</dbReference>
<dbReference type="SUPFAM" id="SSF46689">
    <property type="entry name" value="Homeodomain-like"/>
    <property type="match status" value="1"/>
</dbReference>
<feature type="domain" description="HTH tetR-type" evidence="4">
    <location>
        <begin position="21"/>
        <end position="81"/>
    </location>
</feature>
<dbReference type="Pfam" id="PF00440">
    <property type="entry name" value="TetR_N"/>
    <property type="match status" value="1"/>
</dbReference>
<keyword evidence="6" id="KW-1185">Reference proteome</keyword>
<dbReference type="AlphaFoldDB" id="A0A081NIZ4"/>
<dbReference type="SUPFAM" id="SSF48498">
    <property type="entry name" value="Tetracyclin repressor-like, C-terminal domain"/>
    <property type="match status" value="1"/>
</dbReference>
<evidence type="ECO:0000256" key="1">
    <source>
        <dbReference type="ARBA" id="ARBA00023054"/>
    </source>
</evidence>
<evidence type="ECO:0000313" key="6">
    <source>
        <dbReference type="Proteomes" id="UP000028073"/>
    </source>
</evidence>
<dbReference type="GO" id="GO:0003700">
    <property type="term" value="F:DNA-binding transcription factor activity"/>
    <property type="evidence" value="ECO:0007669"/>
    <property type="project" value="TreeGrafter"/>
</dbReference>
<organism evidence="5 6">
    <name type="scientific">Endozoicomonas numazuensis</name>
    <dbReference type="NCBI Taxonomy" id="1137799"/>
    <lineage>
        <taxon>Bacteria</taxon>
        <taxon>Pseudomonadati</taxon>
        <taxon>Pseudomonadota</taxon>
        <taxon>Gammaproteobacteria</taxon>
        <taxon>Oceanospirillales</taxon>
        <taxon>Endozoicomonadaceae</taxon>
        <taxon>Endozoicomonas</taxon>
    </lineage>
</organism>
<dbReference type="RefSeq" id="WP_034835722.1">
    <property type="nucleotide sequence ID" value="NZ_JOKH01000002.1"/>
</dbReference>
<feature type="DNA-binding region" description="H-T-H motif" evidence="3">
    <location>
        <begin position="44"/>
        <end position="63"/>
    </location>
</feature>
<dbReference type="PANTHER" id="PTHR30055">
    <property type="entry name" value="HTH-TYPE TRANSCRIPTIONAL REGULATOR RUTR"/>
    <property type="match status" value="1"/>
</dbReference>
<dbReference type="EMBL" id="JOKH01000002">
    <property type="protein sequence ID" value="KEQ18417.1"/>
    <property type="molecule type" value="Genomic_DNA"/>
</dbReference>
<evidence type="ECO:0000313" key="5">
    <source>
        <dbReference type="EMBL" id="KEQ18417.1"/>
    </source>
</evidence>
<name>A0A081NIZ4_9GAMM</name>
<dbReference type="InterPro" id="IPR050109">
    <property type="entry name" value="HTH-type_TetR-like_transc_reg"/>
</dbReference>
<gene>
    <name evidence="5" type="ORF">GZ78_13025</name>
</gene>
<dbReference type="InterPro" id="IPR001647">
    <property type="entry name" value="HTH_TetR"/>
</dbReference>
<dbReference type="Proteomes" id="UP000028073">
    <property type="component" value="Unassembled WGS sequence"/>
</dbReference>
<proteinExistence type="predicted"/>
<reference evidence="5 6" key="1">
    <citation type="submission" date="2014-06" db="EMBL/GenBank/DDBJ databases">
        <title>Whole Genome Sequences of Three Symbiotic Endozoicomonas Bacteria.</title>
        <authorList>
            <person name="Neave M.J."/>
            <person name="Apprill A."/>
            <person name="Voolstra C.R."/>
        </authorList>
    </citation>
    <scope>NUCLEOTIDE SEQUENCE [LARGE SCALE GENOMIC DNA]</scope>
    <source>
        <strain evidence="5 6">DSM 25634</strain>
    </source>
</reference>
<evidence type="ECO:0000256" key="3">
    <source>
        <dbReference type="PROSITE-ProRule" id="PRU00335"/>
    </source>
</evidence>
<dbReference type="PANTHER" id="PTHR30055:SF183">
    <property type="entry name" value="NUCLEOID OCCLUSION FACTOR SLMA"/>
    <property type="match status" value="1"/>
</dbReference>
<dbReference type="Pfam" id="PF17932">
    <property type="entry name" value="TetR_C_24"/>
    <property type="match status" value="1"/>
</dbReference>
<evidence type="ECO:0000256" key="2">
    <source>
        <dbReference type="ARBA" id="ARBA00023125"/>
    </source>
</evidence>
<keyword evidence="2 3" id="KW-0238">DNA-binding</keyword>